<dbReference type="AlphaFoldDB" id="A0A679HRZ3"/>
<dbReference type="SMART" id="SM00893">
    <property type="entry name" value="ETF"/>
    <property type="match status" value="1"/>
</dbReference>
<dbReference type="Proteomes" id="UP000463961">
    <property type="component" value="Chromosome"/>
</dbReference>
<dbReference type="InterPro" id="IPR033948">
    <property type="entry name" value="ETF_beta_N"/>
</dbReference>
<accession>A0A679HRZ3</accession>
<dbReference type="InterPro" id="IPR014730">
    <property type="entry name" value="ETF_a/b_N"/>
</dbReference>
<dbReference type="RefSeq" id="WP_162050179.1">
    <property type="nucleotide sequence ID" value="NZ_AP019011.1"/>
</dbReference>
<sequence>MKILVPIKRVVDYNIQVHPTADGKAVDISGLKMSPNPFDENAIEEAIRLKEAGTASEVVMVSFGTESNHDVLRHGLAMGADRAILVKTDKTLGSLGIAKLLKALVEKEAPTLVLMGKQSVDDDAGQAPQMLAGLLGWAQGTFVSQLTIENQTAHVVREVDGGTESLSLKLPAVISADLRLNAPRFVKLPNLMMAKKKPIESIEAETLQPLQDLKVKTIAVEYPASRGPAKILNSVDELINALKNEAGVL</sequence>
<dbReference type="FunFam" id="3.40.50.620:FF:000011">
    <property type="entry name" value="Electron transfer flavoprotein subunit beta"/>
    <property type="match status" value="1"/>
</dbReference>
<dbReference type="GO" id="GO:0009055">
    <property type="term" value="F:electron transfer activity"/>
    <property type="evidence" value="ECO:0007669"/>
    <property type="project" value="InterPro"/>
</dbReference>
<name>A0A679HRZ3_9RHOO</name>
<dbReference type="PANTHER" id="PTHR21294">
    <property type="entry name" value="ELECTRON TRANSFER FLAVOPROTEIN BETA-SUBUNIT"/>
    <property type="match status" value="1"/>
</dbReference>
<comment type="subunit">
    <text evidence="2">Heterodimer of an alpha and a beta subunit.</text>
</comment>
<comment type="function">
    <text evidence="6">The electron transfer flavoprotein serves as a specific electron acceptor for other dehydrogenases. It transfers the electrons to the main respiratory chain via ETF-ubiquinone oxidoreductase (ETF dehydrogenase).</text>
</comment>
<dbReference type="OrthoDB" id="9781325at2"/>
<dbReference type="InterPro" id="IPR000049">
    <property type="entry name" value="ET-Flavoprotein_bsu_CS"/>
</dbReference>
<evidence type="ECO:0000256" key="7">
    <source>
        <dbReference type="ARBA" id="ARBA00042002"/>
    </source>
</evidence>
<evidence type="ECO:0000256" key="1">
    <source>
        <dbReference type="ARBA" id="ARBA00007557"/>
    </source>
</evidence>
<dbReference type="PROSITE" id="PS01065">
    <property type="entry name" value="ETF_BETA"/>
    <property type="match status" value="1"/>
</dbReference>
<dbReference type="InterPro" id="IPR014729">
    <property type="entry name" value="Rossmann-like_a/b/a_fold"/>
</dbReference>
<evidence type="ECO:0000256" key="2">
    <source>
        <dbReference type="ARBA" id="ARBA00011355"/>
    </source>
</evidence>
<evidence type="ECO:0000256" key="8">
    <source>
        <dbReference type="ARBA" id="ARBA00049933"/>
    </source>
</evidence>
<dbReference type="PANTHER" id="PTHR21294:SF8">
    <property type="entry name" value="ELECTRON TRANSFER FLAVOPROTEIN SUBUNIT BETA"/>
    <property type="match status" value="1"/>
</dbReference>
<evidence type="ECO:0000256" key="6">
    <source>
        <dbReference type="ARBA" id="ARBA00025649"/>
    </source>
</evidence>
<evidence type="ECO:0000256" key="4">
    <source>
        <dbReference type="ARBA" id="ARBA00022448"/>
    </source>
</evidence>
<dbReference type="Pfam" id="PF01012">
    <property type="entry name" value="ETF"/>
    <property type="match status" value="1"/>
</dbReference>
<keyword evidence="10" id="KW-1185">Reference proteome</keyword>
<dbReference type="Gene3D" id="3.40.50.620">
    <property type="entry name" value="HUPs"/>
    <property type="match status" value="1"/>
</dbReference>
<evidence type="ECO:0000313" key="10">
    <source>
        <dbReference type="Proteomes" id="UP000463961"/>
    </source>
</evidence>
<dbReference type="EMBL" id="AP022345">
    <property type="protein sequence ID" value="BBU69071.1"/>
    <property type="molecule type" value="Genomic_DNA"/>
</dbReference>
<dbReference type="GO" id="GO:0009063">
    <property type="term" value="P:amino acid catabolic process"/>
    <property type="evidence" value="ECO:0007669"/>
    <property type="project" value="TreeGrafter"/>
</dbReference>
<dbReference type="GO" id="GO:0033539">
    <property type="term" value="P:fatty acid beta-oxidation using acyl-CoA dehydrogenase"/>
    <property type="evidence" value="ECO:0007669"/>
    <property type="project" value="TreeGrafter"/>
</dbReference>
<evidence type="ECO:0000256" key="3">
    <source>
        <dbReference type="ARBA" id="ARBA00016797"/>
    </source>
</evidence>
<keyword evidence="4" id="KW-0813">Transport</keyword>
<reference evidence="10" key="1">
    <citation type="submission" date="2020-01" db="EMBL/GenBank/DDBJ databases">
        <title>Phosphoaccumulans saitamaens gen. nov., sp. nov., a polyphosphate accumulating bacterium isolated from surface river water.</title>
        <authorList>
            <person name="Watanabe K."/>
            <person name="Suda W."/>
        </authorList>
    </citation>
    <scope>NUCLEOTIDE SEQUENCE [LARGE SCALE GENOMIC DNA]</scope>
    <source>
        <strain evidence="10">ICHIAU1</strain>
    </source>
</reference>
<comment type="cofactor">
    <cofactor evidence="8">
        <name>AMP</name>
        <dbReference type="ChEBI" id="CHEBI:456215"/>
    </cofactor>
</comment>
<dbReference type="CDD" id="cd01714">
    <property type="entry name" value="ETF_beta"/>
    <property type="match status" value="1"/>
</dbReference>
<dbReference type="SUPFAM" id="SSF52402">
    <property type="entry name" value="Adenine nucleotide alpha hydrolases-like"/>
    <property type="match status" value="1"/>
</dbReference>
<proteinExistence type="inferred from homology"/>
<keyword evidence="5" id="KW-0249">Electron transport</keyword>
<comment type="similarity">
    <text evidence="1">Belongs to the ETF beta-subunit/FixA family.</text>
</comment>
<gene>
    <name evidence="9" type="ORF">ICHIAU1_13540</name>
</gene>
<protein>
    <recommendedName>
        <fullName evidence="3">Electron transfer flavoprotein subunit beta</fullName>
    </recommendedName>
    <alternativeName>
        <fullName evidence="7">Electron transfer flavoprotein small subunit</fullName>
    </alternativeName>
</protein>
<dbReference type="PIRSF" id="PIRSF000090">
    <property type="entry name" value="Beta-ETF"/>
    <property type="match status" value="1"/>
</dbReference>
<evidence type="ECO:0000313" key="9">
    <source>
        <dbReference type="EMBL" id="BBU69071.1"/>
    </source>
</evidence>
<evidence type="ECO:0000256" key="5">
    <source>
        <dbReference type="ARBA" id="ARBA00022982"/>
    </source>
</evidence>
<organism evidence="9 10">
    <name type="scientific">Fluviibacter phosphoraccumulans</name>
    <dbReference type="NCBI Taxonomy" id="1751046"/>
    <lineage>
        <taxon>Bacteria</taxon>
        <taxon>Pseudomonadati</taxon>
        <taxon>Pseudomonadota</taxon>
        <taxon>Betaproteobacteria</taxon>
        <taxon>Rhodocyclales</taxon>
        <taxon>Fluviibacteraceae</taxon>
        <taxon>Fluviibacter</taxon>
    </lineage>
</organism>
<dbReference type="InterPro" id="IPR012255">
    <property type="entry name" value="ETF_b"/>
</dbReference>